<feature type="region of interest" description="Disordered" evidence="9">
    <location>
        <begin position="22"/>
        <end position="42"/>
    </location>
</feature>
<dbReference type="InterPro" id="IPR012334">
    <property type="entry name" value="Pectin_lyas_fold"/>
</dbReference>
<dbReference type="NCBIfam" id="NF041518">
    <property type="entry name" value="choice_anch_Q"/>
    <property type="match status" value="2"/>
</dbReference>
<evidence type="ECO:0000313" key="10">
    <source>
        <dbReference type="EMBL" id="QDT24178.1"/>
    </source>
</evidence>
<keyword evidence="11" id="KW-1185">Reference proteome</keyword>
<dbReference type="NCBIfam" id="TIGR01376">
    <property type="entry name" value="POMP_repeat"/>
    <property type="match status" value="1"/>
</dbReference>
<comment type="subcellular location">
    <subcellularLocation>
        <location evidence="1">Cell envelope</location>
    </subcellularLocation>
    <subcellularLocation>
        <location evidence="2">Cell outer membrane</location>
    </subcellularLocation>
    <subcellularLocation>
        <location evidence="3">Secreted</location>
    </subcellularLocation>
</comment>
<reference evidence="10 11" key="1">
    <citation type="submission" date="2019-02" db="EMBL/GenBank/DDBJ databases">
        <title>Deep-cultivation of Planctomycetes and their phenomic and genomic characterization uncovers novel biology.</title>
        <authorList>
            <person name="Wiegand S."/>
            <person name="Jogler M."/>
            <person name="Boedeker C."/>
            <person name="Pinto D."/>
            <person name="Vollmers J."/>
            <person name="Rivas-Marin E."/>
            <person name="Kohn T."/>
            <person name="Peeters S.H."/>
            <person name="Heuer A."/>
            <person name="Rast P."/>
            <person name="Oberbeckmann S."/>
            <person name="Bunk B."/>
            <person name="Jeske O."/>
            <person name="Meyerdierks A."/>
            <person name="Storesund J.E."/>
            <person name="Kallscheuer N."/>
            <person name="Luecker S."/>
            <person name="Lage O.M."/>
            <person name="Pohl T."/>
            <person name="Merkel B.J."/>
            <person name="Hornburger P."/>
            <person name="Mueller R.-W."/>
            <person name="Bruemmer F."/>
            <person name="Labrenz M."/>
            <person name="Spormann A.M."/>
            <person name="Op den Camp H."/>
            <person name="Overmann J."/>
            <person name="Amann R."/>
            <person name="Jetten M.S.M."/>
            <person name="Mascher T."/>
            <person name="Medema M.H."/>
            <person name="Devos D.P."/>
            <person name="Kaster A.-K."/>
            <person name="Ovreas L."/>
            <person name="Rohde M."/>
            <person name="Galperin M.Y."/>
            <person name="Jogler C."/>
        </authorList>
    </citation>
    <scope>NUCLEOTIDE SEQUENCE [LARGE SCALE GENOMIC DNA]</scope>
    <source>
        <strain evidence="10 11">HG66A1</strain>
    </source>
</reference>
<accession>A0A517PXR0</accession>
<dbReference type="InterPro" id="IPR011050">
    <property type="entry name" value="Pectin_lyase_fold/virulence"/>
</dbReference>
<dbReference type="GO" id="GO:0009279">
    <property type="term" value="C:cell outer membrane"/>
    <property type="evidence" value="ECO:0007669"/>
    <property type="project" value="UniProtKB-SubCell"/>
</dbReference>
<evidence type="ECO:0000256" key="4">
    <source>
        <dbReference type="ARBA" id="ARBA00016512"/>
    </source>
</evidence>
<dbReference type="RefSeq" id="WP_145192668.1">
    <property type="nucleotide sequence ID" value="NZ_CP036266.1"/>
</dbReference>
<dbReference type="PANTHER" id="PTHR11319">
    <property type="entry name" value="G PROTEIN-COUPLED RECEPTOR-RELATED"/>
    <property type="match status" value="1"/>
</dbReference>
<dbReference type="SMART" id="SM00710">
    <property type="entry name" value="PbH1"/>
    <property type="match status" value="14"/>
</dbReference>
<dbReference type="Gene3D" id="1.10.1330.10">
    <property type="entry name" value="Dockerin domain"/>
    <property type="match status" value="1"/>
</dbReference>
<keyword evidence="5" id="KW-0964">Secreted</keyword>
<evidence type="ECO:0000256" key="7">
    <source>
        <dbReference type="ARBA" id="ARBA00023136"/>
    </source>
</evidence>
<gene>
    <name evidence="10" type="primary">pmp6</name>
    <name evidence="10" type="ORF">HG66A1_60100</name>
</gene>
<dbReference type="EMBL" id="CP036266">
    <property type="protein sequence ID" value="QDT24178.1"/>
    <property type="molecule type" value="Genomic_DNA"/>
</dbReference>
<evidence type="ECO:0000256" key="9">
    <source>
        <dbReference type="SAM" id="MobiDB-lite"/>
    </source>
</evidence>
<organism evidence="10 11">
    <name type="scientific">Gimesia chilikensis</name>
    <dbReference type="NCBI Taxonomy" id="2605989"/>
    <lineage>
        <taxon>Bacteria</taxon>
        <taxon>Pseudomonadati</taxon>
        <taxon>Planctomycetota</taxon>
        <taxon>Planctomycetia</taxon>
        <taxon>Planctomycetales</taxon>
        <taxon>Planctomycetaceae</taxon>
        <taxon>Gimesia</taxon>
    </lineage>
</organism>
<dbReference type="PROSITE" id="PS00018">
    <property type="entry name" value="EF_HAND_1"/>
    <property type="match status" value="1"/>
</dbReference>
<evidence type="ECO:0000313" key="11">
    <source>
        <dbReference type="Proteomes" id="UP000320421"/>
    </source>
</evidence>
<dbReference type="Proteomes" id="UP000320421">
    <property type="component" value="Chromosome"/>
</dbReference>
<dbReference type="Pfam" id="PF02415">
    <property type="entry name" value="Chlam_PMP"/>
    <property type="match status" value="1"/>
</dbReference>
<dbReference type="InterPro" id="IPR059226">
    <property type="entry name" value="Choice_anch_Q_dom"/>
</dbReference>
<dbReference type="SUPFAM" id="SSF51126">
    <property type="entry name" value="Pectin lyase-like"/>
    <property type="match status" value="4"/>
</dbReference>
<keyword evidence="8" id="KW-0998">Cell outer membrane</keyword>
<dbReference type="SUPFAM" id="SSF63446">
    <property type="entry name" value="Type I dockerin domain"/>
    <property type="match status" value="1"/>
</dbReference>
<evidence type="ECO:0000256" key="3">
    <source>
        <dbReference type="ARBA" id="ARBA00004613"/>
    </source>
</evidence>
<keyword evidence="6" id="KW-0732">Signal</keyword>
<dbReference type="InterPro" id="IPR036439">
    <property type="entry name" value="Dockerin_dom_sf"/>
</dbReference>
<proteinExistence type="predicted"/>
<feature type="compositionally biased region" description="Basic residues" evidence="9">
    <location>
        <begin position="22"/>
        <end position="31"/>
    </location>
</feature>
<dbReference type="OrthoDB" id="292920at2"/>
<dbReference type="InterPro" id="IPR003368">
    <property type="entry name" value="POMP_repeat"/>
</dbReference>
<dbReference type="GO" id="GO:0000272">
    <property type="term" value="P:polysaccharide catabolic process"/>
    <property type="evidence" value="ECO:0007669"/>
    <property type="project" value="InterPro"/>
</dbReference>
<evidence type="ECO:0000256" key="8">
    <source>
        <dbReference type="ARBA" id="ARBA00023237"/>
    </source>
</evidence>
<evidence type="ECO:0000256" key="1">
    <source>
        <dbReference type="ARBA" id="ARBA00004196"/>
    </source>
</evidence>
<protein>
    <recommendedName>
        <fullName evidence="4">Probable pectate lyase C</fullName>
    </recommendedName>
</protein>
<evidence type="ECO:0000256" key="5">
    <source>
        <dbReference type="ARBA" id="ARBA00022525"/>
    </source>
</evidence>
<dbReference type="Gene3D" id="2.160.20.10">
    <property type="entry name" value="Single-stranded right-handed beta-helix, Pectin lyase-like"/>
    <property type="match status" value="2"/>
</dbReference>
<dbReference type="PANTHER" id="PTHR11319:SF35">
    <property type="entry name" value="OUTER MEMBRANE PROTEIN PMPC-RELATED"/>
    <property type="match status" value="1"/>
</dbReference>
<dbReference type="InterPro" id="IPR006626">
    <property type="entry name" value="PbH1"/>
</dbReference>
<evidence type="ECO:0000256" key="2">
    <source>
        <dbReference type="ARBA" id="ARBA00004442"/>
    </source>
</evidence>
<dbReference type="InterPro" id="IPR018247">
    <property type="entry name" value="EF_Hand_1_Ca_BS"/>
</dbReference>
<name>A0A517PXR0_9PLAN</name>
<sequence>MSPLLWLSHLKRQFRNGQNRKMRLRGKRNQQHRSAAAVQASPQMAETLEDRTLLTAFIVMNTDDSGAGSLRDAIEQANANAGADTITFDASLAGQSIVLSTELQITDDLTVTGLGSDLLTLDGNGDSQIFQVDDGVFNNAITVEISGLTLTNGSGDRGGAIFNQETLSIIDSTLSGNTASLNGGAISNYYGDLSIQNSKLVGNMTGTPEADGYGAGIYQLQGTLTIDNSELTGNQALGLGGGVYILQSDQFLVSHSQFSSNSAHSGGAIYNNNNPLTVEQTLFTENHATGLLGGAIYTNKDSVQISQSQFIENDSVARGGGLFADSGTLTVSTSLFSGNSAETLGGGIQINRANVSVSETTFVGNEAATGGALAVQGRGSLTVSGSTFTENIAVSGGAISNNDAINITIKNSTISYNQATLGGSAFDTFVNSDVSIINSTIVGNEVASIAGAAIFRADGAGSFLLQNSIVAGNTRSQFAGNYTGSNNILQQSLEGLIDPVLSDNGGPTETHALLPGSAALDAGSNSAALTAGLTQDQRGTVFKRIYGDTVDIGAYEFQSLELEVDTTDDIDDGDISPGHLSLREAVRLANTYATADTILFAPALTGQTIVLTSELLISDDVTIIGLGADQLTISGNDLSRIFNVDDSRSQIQLTVQISDLTLSNGSAEKGGAIYNLENLSLLNTILSGNSAESRGAGIYSNGGFLTINNSRFQDNGTSEVTGFHYGGAIYQEGGHLDVNDSEFIGNESRLSGGAIYTVQTTGVSIVGSTFQSNISGYGGAIYNLDSPLTVDQSDFVENEASSNGGAVFNMSSGIEASDDLLNIQNSRFTQNDAGLTGGAIQTTRGNLTVGTSTFTNNRADNAGGAIAHNTGNLSVFDSSFYENRVFQSGGAVYFKGAVSSDNTLTVSGSTFADNTSYGNAGAISASTANVVTIYNSTVSRNKANNTGGGIYLFGGETFTIMNSTIVGNTAKNYDGGGIYVIQTYASCEIINSIIAGNTAGFSMNTQISGRYSGQKNIVGSSTSFILDPVLRDNGGPTKTHALIAGSAAINAGDSTQVIQAGIEFDQRGTGFDRIVGTAVDIGAYEVDIFHAQIDLRIVDEPTATAANGEAEDLPANLLWIDEWGSYWLEIWISTPSTTDRGILSAALQLSYDTSITTPTSIEYGQAFSINQTGDINDQTGTVENLSAESSLTDVGDDQYVLFARIRFESTEQDGIDLDLEGQNLNPQRPDFEIDQSEIRFSEGSSSNEVYGTEPYTQIWANIYDLNDDDAVNFRDLILFTSVYNSIPSESSSVYAWFADLDRNDRVNFQDLISFASNYGKSKSKQSTLNFPQHYPFLWNQFLIVDSQGTRQDTAPAPTQSVAETVLDSVVEQITPQLSPAQQQTLSEIDIKVVDLAGDTLGRAAAGTIYIDVNAAGYGWFIDATPAEHSEFSPASDLTLIALPDSEAAGLIDLRTVILHELSHLLGYDHSEDGLMQETLAPGVRYLADWESDTDEFFGSLADNTELSPF</sequence>
<dbReference type="GO" id="GO:0005576">
    <property type="term" value="C:extracellular region"/>
    <property type="evidence" value="ECO:0007669"/>
    <property type="project" value="UniProtKB-SubCell"/>
</dbReference>
<dbReference type="SUPFAM" id="SSF55486">
    <property type="entry name" value="Metalloproteases ('zincins'), catalytic domain"/>
    <property type="match status" value="1"/>
</dbReference>
<evidence type="ECO:0000256" key="6">
    <source>
        <dbReference type="ARBA" id="ARBA00022729"/>
    </source>
</evidence>
<keyword evidence="7" id="KW-0472">Membrane</keyword>